<feature type="chain" id="PRO_5043512857" description="Secretion system C-terminal sorting domain-containing protein" evidence="2">
    <location>
        <begin position="18"/>
        <end position="375"/>
    </location>
</feature>
<reference evidence="4" key="1">
    <citation type="submission" date="2024-05" db="EMBL/GenBank/DDBJ databases">
        <title>Whole-Genome Sequence of CFS9, a Potential Fish Probiotic Isolated from the Body Surface of Silurus asotus.</title>
        <authorList>
            <person name="Kojima M."/>
            <person name="Tobioka K."/>
            <person name="Yokota K."/>
            <person name="Nakatani H."/>
            <person name="Hori K."/>
            <person name="Tamaru Y."/>
            <person name="Okazaki F."/>
        </authorList>
    </citation>
    <scope>NUCLEOTIDE SEQUENCE</scope>
    <source>
        <strain evidence="4">CFS9</strain>
    </source>
</reference>
<dbReference type="RefSeq" id="WP_369617309.1">
    <property type="nucleotide sequence ID" value="NZ_AP031573.1"/>
</dbReference>
<evidence type="ECO:0000256" key="1">
    <source>
        <dbReference type="ARBA" id="ARBA00022729"/>
    </source>
</evidence>
<feature type="signal peptide" evidence="2">
    <location>
        <begin position="1"/>
        <end position="17"/>
    </location>
</feature>
<dbReference type="AlphaFoldDB" id="A0AAT9GXC8"/>
<name>A0AAT9GXC8_9FLAO</name>
<proteinExistence type="predicted"/>
<organism evidence="4">
    <name type="scientific">Flavobacterium sp. CFS9</name>
    <dbReference type="NCBI Taxonomy" id="3143118"/>
    <lineage>
        <taxon>Bacteria</taxon>
        <taxon>Pseudomonadati</taxon>
        <taxon>Bacteroidota</taxon>
        <taxon>Flavobacteriia</taxon>
        <taxon>Flavobacteriales</taxon>
        <taxon>Flavobacteriaceae</taxon>
        <taxon>Flavobacterium</taxon>
    </lineage>
</organism>
<dbReference type="PANTHER" id="PTHR24104">
    <property type="entry name" value="E3 UBIQUITIN-PROTEIN LIGASE NHLRC1-RELATED"/>
    <property type="match status" value="1"/>
</dbReference>
<protein>
    <recommendedName>
        <fullName evidence="3">Secretion system C-terminal sorting domain-containing protein</fullName>
    </recommendedName>
</protein>
<feature type="domain" description="Secretion system C-terminal sorting" evidence="3">
    <location>
        <begin position="307"/>
        <end position="374"/>
    </location>
</feature>
<dbReference type="InterPro" id="IPR050952">
    <property type="entry name" value="TRIM-NHL_E3_ligases"/>
</dbReference>
<evidence type="ECO:0000256" key="2">
    <source>
        <dbReference type="SAM" id="SignalP"/>
    </source>
</evidence>
<accession>A0AAT9GXC8</accession>
<dbReference type="InterPro" id="IPR026444">
    <property type="entry name" value="Secre_tail"/>
</dbReference>
<dbReference type="Pfam" id="PF18962">
    <property type="entry name" value="Por_Secre_tail"/>
    <property type="match status" value="1"/>
</dbReference>
<dbReference type="GO" id="GO:0008270">
    <property type="term" value="F:zinc ion binding"/>
    <property type="evidence" value="ECO:0007669"/>
    <property type="project" value="UniProtKB-KW"/>
</dbReference>
<keyword evidence="1 2" id="KW-0732">Signal</keyword>
<evidence type="ECO:0000259" key="3">
    <source>
        <dbReference type="Pfam" id="PF18962"/>
    </source>
</evidence>
<dbReference type="Gene3D" id="2.120.10.30">
    <property type="entry name" value="TolB, C-terminal domain"/>
    <property type="match status" value="2"/>
</dbReference>
<dbReference type="SUPFAM" id="SSF63829">
    <property type="entry name" value="Calcium-dependent phosphotriesterase"/>
    <property type="match status" value="1"/>
</dbReference>
<dbReference type="EMBL" id="AP031573">
    <property type="protein sequence ID" value="BFM42089.1"/>
    <property type="molecule type" value="Genomic_DNA"/>
</dbReference>
<dbReference type="InterPro" id="IPR011042">
    <property type="entry name" value="6-blade_b-propeller_TolB-like"/>
</dbReference>
<evidence type="ECO:0000313" key="4">
    <source>
        <dbReference type="EMBL" id="BFM42089.1"/>
    </source>
</evidence>
<gene>
    <name evidence="4" type="ORF">CFS9_07300</name>
</gene>
<sequence length="375" mass="41239">MKKILLLALLSAFGLNAQTVSDYSTFRQDVYPIPYGLVFDSTGNLYVANNDYNNSLGITKITPNLVQSTFILLKKFPRQIALDTNKNFWVISRTSNGYKTFSGENEVTKITPDGDVTSYTTPADIWGIAIDATGNVFYSERTGKIQKISTTGEISTFFSDPATLKSPSGLTFDKAGNLFVIDEGDGNNPLRKINPAGVLTKIPATFENTSQIKGNGYLSFASNGDLYISAITNDYKAKIFRLPAADVSDKPILFYDFSYGSINGITIYNGNLYASLYVNAESKVVKITDKILGVENATKSITKDIIVYPNPAIDYLSIDSKNEVVESIQLFDLTGHLLKSYKPFEVKEDKIALPALTSGNYILKINNTSKKIIIN</sequence>
<dbReference type="NCBIfam" id="TIGR04183">
    <property type="entry name" value="Por_Secre_tail"/>
    <property type="match status" value="1"/>
</dbReference>
<dbReference type="PANTHER" id="PTHR24104:SF25">
    <property type="entry name" value="PROTEIN LIN-41"/>
    <property type="match status" value="1"/>
</dbReference>